<dbReference type="EMBL" id="BDGU01000198">
    <property type="protein sequence ID" value="GAW04563.1"/>
    <property type="molecule type" value="Genomic_DNA"/>
</dbReference>
<accession>A0A1Q3EBH0</accession>
<feature type="region of interest" description="Disordered" evidence="1">
    <location>
        <begin position="52"/>
        <end position="81"/>
    </location>
</feature>
<comment type="caution">
    <text evidence="2">The sequence shown here is derived from an EMBL/GenBank/DDBJ whole genome shotgun (WGS) entry which is preliminary data.</text>
</comment>
<sequence length="81" mass="8947">MKGIIQFEFMFFISSRTNPFLKGTFALSSPSTGQMREPTLLDSLNMSDIGLPLTRSSKRSKKTASASRKWATAAEARGTKE</sequence>
<name>A0A1Q3EBH0_LENED</name>
<dbReference type="AlphaFoldDB" id="A0A1Q3EBH0"/>
<protein>
    <submittedName>
        <fullName evidence="2">Uncharacterized protein</fullName>
    </submittedName>
</protein>
<keyword evidence="3" id="KW-1185">Reference proteome</keyword>
<dbReference type="Proteomes" id="UP000188533">
    <property type="component" value="Unassembled WGS sequence"/>
</dbReference>
<proteinExistence type="predicted"/>
<feature type="compositionally biased region" description="Low complexity" evidence="1">
    <location>
        <begin position="63"/>
        <end position="81"/>
    </location>
</feature>
<reference evidence="2 3" key="1">
    <citation type="submission" date="2016-08" db="EMBL/GenBank/DDBJ databases">
        <authorList>
            <consortium name="Lentinula edodes genome sequencing consortium"/>
            <person name="Sakamoto Y."/>
            <person name="Nakade K."/>
            <person name="Sato S."/>
            <person name="Yoshida Y."/>
            <person name="Miyazaki K."/>
            <person name="Natsume S."/>
            <person name="Konno N."/>
        </authorList>
    </citation>
    <scope>NUCLEOTIDE SEQUENCE [LARGE SCALE GENOMIC DNA]</scope>
    <source>
        <strain evidence="2 3">NBRC 111202</strain>
    </source>
</reference>
<evidence type="ECO:0000313" key="3">
    <source>
        <dbReference type="Proteomes" id="UP000188533"/>
    </source>
</evidence>
<reference evidence="2 3" key="2">
    <citation type="submission" date="2017-02" db="EMBL/GenBank/DDBJ databases">
        <title>A genome survey and senescence transcriptome analysis in Lentinula edodes.</title>
        <authorList>
            <person name="Sakamoto Y."/>
            <person name="Nakade K."/>
            <person name="Sato S."/>
            <person name="Yoshida Y."/>
            <person name="Miyazaki K."/>
            <person name="Natsume S."/>
            <person name="Konno N."/>
        </authorList>
    </citation>
    <scope>NUCLEOTIDE SEQUENCE [LARGE SCALE GENOMIC DNA]</scope>
    <source>
        <strain evidence="2 3">NBRC 111202</strain>
    </source>
</reference>
<organism evidence="2 3">
    <name type="scientific">Lentinula edodes</name>
    <name type="common">Shiitake mushroom</name>
    <name type="synonym">Lentinus edodes</name>
    <dbReference type="NCBI Taxonomy" id="5353"/>
    <lineage>
        <taxon>Eukaryota</taxon>
        <taxon>Fungi</taxon>
        <taxon>Dikarya</taxon>
        <taxon>Basidiomycota</taxon>
        <taxon>Agaricomycotina</taxon>
        <taxon>Agaricomycetes</taxon>
        <taxon>Agaricomycetidae</taxon>
        <taxon>Agaricales</taxon>
        <taxon>Marasmiineae</taxon>
        <taxon>Omphalotaceae</taxon>
        <taxon>Lentinula</taxon>
    </lineage>
</organism>
<evidence type="ECO:0000313" key="2">
    <source>
        <dbReference type="EMBL" id="GAW04563.1"/>
    </source>
</evidence>
<gene>
    <name evidence="2" type="ORF">LENED_006363</name>
</gene>
<evidence type="ECO:0000256" key="1">
    <source>
        <dbReference type="SAM" id="MobiDB-lite"/>
    </source>
</evidence>